<reference evidence="2" key="1">
    <citation type="submission" date="2016-11" db="UniProtKB">
        <authorList>
            <consortium name="WormBaseParasite"/>
        </authorList>
    </citation>
    <scope>IDENTIFICATION</scope>
</reference>
<dbReference type="AlphaFoldDB" id="A0A1I8AG87"/>
<keyword evidence="1" id="KW-1185">Reference proteome</keyword>
<name>A0A1I8AG87_9BILA</name>
<proteinExistence type="predicted"/>
<dbReference type="WBParaSite" id="L893_g5628.t1">
    <property type="protein sequence ID" value="L893_g5628.t1"/>
    <property type="gene ID" value="L893_g5628"/>
</dbReference>
<organism evidence="1 2">
    <name type="scientific">Steinernema glaseri</name>
    <dbReference type="NCBI Taxonomy" id="37863"/>
    <lineage>
        <taxon>Eukaryota</taxon>
        <taxon>Metazoa</taxon>
        <taxon>Ecdysozoa</taxon>
        <taxon>Nematoda</taxon>
        <taxon>Chromadorea</taxon>
        <taxon>Rhabditida</taxon>
        <taxon>Tylenchina</taxon>
        <taxon>Panagrolaimomorpha</taxon>
        <taxon>Strongyloidoidea</taxon>
        <taxon>Steinernematidae</taxon>
        <taxon>Steinernema</taxon>
    </lineage>
</organism>
<evidence type="ECO:0000313" key="2">
    <source>
        <dbReference type="WBParaSite" id="L893_g5628.t1"/>
    </source>
</evidence>
<dbReference type="Proteomes" id="UP000095287">
    <property type="component" value="Unplaced"/>
</dbReference>
<sequence length="239" mass="27181">MAVIERRQVGHTKVRSEPVANGSVCWPEKLREVVPVYGGSLCDGGEGGHNSQESKEQEMHRWRNKKVIVTLEIRTSLCPNSGTDGLFNFWLCNGDIANGTVYFNNRTDLLGPLIIDGNRGEKLERGTYTSVETHSSRGNADSIGDNLKMLIIKKSENGFFNSFADGWKPDLIDVYWSDRFNNNAKNRFRFSQDEDQGWLESNGYYVITNKGQLYHLVDTDHLGIYDITHNRLFSNIERV</sequence>
<protein>
    <submittedName>
        <fullName evidence="2">Fibrinogen C-terminal domain-containing protein</fullName>
    </submittedName>
</protein>
<evidence type="ECO:0000313" key="1">
    <source>
        <dbReference type="Proteomes" id="UP000095287"/>
    </source>
</evidence>
<accession>A0A1I8AG87</accession>